<dbReference type="Proteomes" id="UP001597295">
    <property type="component" value="Unassembled WGS sequence"/>
</dbReference>
<proteinExistence type="predicted"/>
<dbReference type="RefSeq" id="WP_379877532.1">
    <property type="nucleotide sequence ID" value="NZ_JBHUIP010000013.1"/>
</dbReference>
<evidence type="ECO:0000259" key="1">
    <source>
        <dbReference type="Pfam" id="PF18925"/>
    </source>
</evidence>
<organism evidence="2 3">
    <name type="scientific">Lacibacterium aquatile</name>
    <dbReference type="NCBI Taxonomy" id="1168082"/>
    <lineage>
        <taxon>Bacteria</taxon>
        <taxon>Pseudomonadati</taxon>
        <taxon>Pseudomonadota</taxon>
        <taxon>Alphaproteobacteria</taxon>
        <taxon>Rhodospirillales</taxon>
        <taxon>Rhodospirillaceae</taxon>
    </lineage>
</organism>
<sequence>MRATLRREASTDLGTFGRFTLEDGWTCHSLELPWRDNRARRSCIPAGSYRAALSFSPKFERPMYELAAVPDRSQILIHAGNHAGDVTLGLKSDVEGCILLGLTRGSIGGQLGIGESRAAIARLIDLCQGQPLTLKIEEATHGNPALS</sequence>
<evidence type="ECO:0000313" key="2">
    <source>
        <dbReference type="EMBL" id="MFD2264449.1"/>
    </source>
</evidence>
<dbReference type="EMBL" id="JBHUIP010000013">
    <property type="protein sequence ID" value="MFD2264449.1"/>
    <property type="molecule type" value="Genomic_DNA"/>
</dbReference>
<dbReference type="Pfam" id="PF18925">
    <property type="entry name" value="DUF5675"/>
    <property type="match status" value="1"/>
</dbReference>
<evidence type="ECO:0000313" key="3">
    <source>
        <dbReference type="Proteomes" id="UP001597295"/>
    </source>
</evidence>
<accession>A0ABW5DXC1</accession>
<keyword evidence="3" id="KW-1185">Reference proteome</keyword>
<reference evidence="3" key="1">
    <citation type="journal article" date="2019" name="Int. J. Syst. Evol. Microbiol.">
        <title>The Global Catalogue of Microorganisms (GCM) 10K type strain sequencing project: providing services to taxonomists for standard genome sequencing and annotation.</title>
        <authorList>
            <consortium name="The Broad Institute Genomics Platform"/>
            <consortium name="The Broad Institute Genome Sequencing Center for Infectious Disease"/>
            <person name="Wu L."/>
            <person name="Ma J."/>
        </authorList>
    </citation>
    <scope>NUCLEOTIDE SEQUENCE [LARGE SCALE GENOMIC DNA]</scope>
    <source>
        <strain evidence="3">CGMCC 1.19062</strain>
    </source>
</reference>
<dbReference type="InterPro" id="IPR043732">
    <property type="entry name" value="DUF5675"/>
</dbReference>
<name>A0ABW5DXC1_9PROT</name>
<protein>
    <submittedName>
        <fullName evidence="2">DUF5675 family protein</fullName>
    </submittedName>
</protein>
<feature type="domain" description="DUF5675" evidence="1">
    <location>
        <begin position="4"/>
        <end position="128"/>
    </location>
</feature>
<comment type="caution">
    <text evidence="2">The sequence shown here is derived from an EMBL/GenBank/DDBJ whole genome shotgun (WGS) entry which is preliminary data.</text>
</comment>
<gene>
    <name evidence="2" type="ORF">ACFSM5_16210</name>
</gene>